<accession>S2SRC9</accession>
<keyword evidence="7" id="KW-0520">NAD</keyword>
<evidence type="ECO:0000256" key="1">
    <source>
        <dbReference type="ARBA" id="ARBA00001974"/>
    </source>
</evidence>
<keyword evidence="3" id="KW-0963">Cytoplasm</keyword>
<dbReference type="FunFam" id="1.10.150.570:FF:000001">
    <property type="entry name" value="tRNA uridine 5-carboxymethylaminomethyl modification enzyme MnmG"/>
    <property type="match status" value="1"/>
</dbReference>
<reference evidence="10 11" key="1">
    <citation type="journal article" date="2013" name="PLoS ONE">
        <title>Lactobacillus paracasei comparative genomics: towards species pan-genome definition and exploitation of diversity.</title>
        <authorList>
            <person name="Smokvina T."/>
            <person name="Wels M."/>
            <person name="Polka J."/>
            <person name="Chervaux C."/>
            <person name="Brisse S."/>
            <person name="Boekhorst J."/>
            <person name="van Hylckama Vlieg J.E."/>
            <person name="Siezen R.J."/>
        </authorList>
    </citation>
    <scope>NUCLEOTIDE SEQUENCE [LARGE SCALE GENOMIC DNA]</scope>
    <source>
        <strain evidence="10 11">Lpp126</strain>
    </source>
</reference>
<dbReference type="FunFam" id="1.10.10.1800:FF:000001">
    <property type="entry name" value="tRNA uridine 5-carboxymethylaminomethyl modification enzyme MnmG"/>
    <property type="match status" value="1"/>
</dbReference>
<comment type="subunit">
    <text evidence="8">Homodimer. Heterotetramer of two MnmE and two MnmG subunits.</text>
</comment>
<dbReference type="SMART" id="SM01228">
    <property type="entry name" value="GIDA_assoc_3"/>
    <property type="match status" value="1"/>
</dbReference>
<sequence length="258" mass="28793">QMNGTSGYEEAAGQGIMAGINAALRAQGKGPFTLKRSDAYIGVMIDDLVTKGTNEPYRLLTSRAEYRLLLRHDNADLRLTPMGHELGLISDERYAEFLAKRQAIETELNRLNTTRLKPKDVNPWLEAHHYAPLKDGVLASDFLKRPEIDYQTMAQFLPDNPTLDHRVIEQVEIQIKYAGYIAKEEASVAKLKRLEGKKIPLRINYAAINGLATEARQKLVKIQPETIAQASRISGVNPADVAILSVYIEQGRISKVAQ</sequence>
<evidence type="ECO:0000256" key="4">
    <source>
        <dbReference type="ARBA" id="ARBA00022630"/>
    </source>
</evidence>
<dbReference type="EMBL" id="ANKC01000166">
    <property type="protein sequence ID" value="EPC86331.1"/>
    <property type="molecule type" value="Genomic_DNA"/>
</dbReference>
<name>S2SRC9_LACPA</name>
<dbReference type="InterPro" id="IPR040131">
    <property type="entry name" value="MnmG_N"/>
</dbReference>
<evidence type="ECO:0000313" key="11">
    <source>
        <dbReference type="Proteomes" id="UP000014243"/>
    </source>
</evidence>
<dbReference type="PANTHER" id="PTHR11806:SF0">
    <property type="entry name" value="PROTEIN MTO1 HOMOLOG, MITOCHONDRIAL"/>
    <property type="match status" value="1"/>
</dbReference>
<dbReference type="InterPro" id="IPR049312">
    <property type="entry name" value="GIDA_C_N"/>
</dbReference>
<dbReference type="GO" id="GO:0002098">
    <property type="term" value="P:tRNA wobble uridine modification"/>
    <property type="evidence" value="ECO:0007669"/>
    <property type="project" value="TreeGrafter"/>
</dbReference>
<comment type="similarity">
    <text evidence="2">Belongs to the MnmG family.</text>
</comment>
<evidence type="ECO:0000313" key="10">
    <source>
        <dbReference type="EMBL" id="EPC86331.1"/>
    </source>
</evidence>
<keyword evidence="4" id="KW-0285">Flavoprotein</keyword>
<dbReference type="PANTHER" id="PTHR11806">
    <property type="entry name" value="GLUCOSE INHIBITED DIVISION PROTEIN A"/>
    <property type="match status" value="1"/>
</dbReference>
<evidence type="ECO:0000256" key="3">
    <source>
        <dbReference type="ARBA" id="ARBA00022490"/>
    </source>
</evidence>
<dbReference type="Pfam" id="PF13932">
    <property type="entry name" value="SAM_GIDA_C"/>
    <property type="match status" value="1"/>
</dbReference>
<dbReference type="InterPro" id="IPR002218">
    <property type="entry name" value="MnmG-rel"/>
</dbReference>
<dbReference type="Gene3D" id="3.50.50.60">
    <property type="entry name" value="FAD/NAD(P)-binding domain"/>
    <property type="match status" value="1"/>
</dbReference>
<keyword evidence="6" id="KW-0274">FAD</keyword>
<dbReference type="InterPro" id="IPR026904">
    <property type="entry name" value="MnmG_C"/>
</dbReference>
<keyword evidence="5" id="KW-0819">tRNA processing</keyword>
<evidence type="ECO:0000256" key="7">
    <source>
        <dbReference type="ARBA" id="ARBA00023027"/>
    </source>
</evidence>
<dbReference type="AlphaFoldDB" id="S2SRC9"/>
<dbReference type="PATRIC" id="fig|1256206.3.peg.434"/>
<feature type="non-terminal residue" evidence="10">
    <location>
        <position position="1"/>
    </location>
</feature>
<dbReference type="Pfam" id="PF21680">
    <property type="entry name" value="GIDA_C_1st"/>
    <property type="match status" value="1"/>
</dbReference>
<comment type="cofactor">
    <cofactor evidence="1">
        <name>FAD</name>
        <dbReference type="ChEBI" id="CHEBI:57692"/>
    </cofactor>
</comment>
<evidence type="ECO:0000256" key="6">
    <source>
        <dbReference type="ARBA" id="ARBA00022827"/>
    </source>
</evidence>
<dbReference type="InterPro" id="IPR044920">
    <property type="entry name" value="MnmG_C_subdom_sf"/>
</dbReference>
<dbReference type="Gene3D" id="1.10.150.570">
    <property type="entry name" value="GidA associated domain, C-terminal subdomain"/>
    <property type="match status" value="1"/>
</dbReference>
<protein>
    <submittedName>
        <fullName evidence="10">tRNA uridine 5-carboxymethylaminomethyl modification enzyme GidA</fullName>
    </submittedName>
</protein>
<evidence type="ECO:0000256" key="5">
    <source>
        <dbReference type="ARBA" id="ARBA00022694"/>
    </source>
</evidence>
<feature type="domain" description="tRNA uridine 5-carboxymethylaminomethyl modification enzyme C-terminal subdomain" evidence="9">
    <location>
        <begin position="175"/>
        <end position="246"/>
    </location>
</feature>
<comment type="caution">
    <text evidence="10">The sequence shown here is derived from an EMBL/GenBank/DDBJ whole genome shotgun (WGS) entry which is preliminary data.</text>
</comment>
<evidence type="ECO:0000259" key="9">
    <source>
        <dbReference type="SMART" id="SM01228"/>
    </source>
</evidence>
<evidence type="ECO:0000256" key="2">
    <source>
        <dbReference type="ARBA" id="ARBA00007653"/>
    </source>
</evidence>
<evidence type="ECO:0000256" key="8">
    <source>
        <dbReference type="ARBA" id="ARBA00025948"/>
    </source>
</evidence>
<dbReference type="InterPro" id="IPR047001">
    <property type="entry name" value="MnmG_C_subdom"/>
</dbReference>
<proteinExistence type="inferred from homology"/>
<organism evidence="10 11">
    <name type="scientific">Lacticaseibacillus paracasei subsp. paracasei Lpp126</name>
    <dbReference type="NCBI Taxonomy" id="1256206"/>
    <lineage>
        <taxon>Bacteria</taxon>
        <taxon>Bacillati</taxon>
        <taxon>Bacillota</taxon>
        <taxon>Bacilli</taxon>
        <taxon>Lactobacillales</taxon>
        <taxon>Lactobacillaceae</taxon>
        <taxon>Lacticaseibacillus</taxon>
    </lineage>
</organism>
<dbReference type="GO" id="GO:0030488">
    <property type="term" value="P:tRNA methylation"/>
    <property type="evidence" value="ECO:0007669"/>
    <property type="project" value="TreeGrafter"/>
</dbReference>
<dbReference type="GO" id="GO:0050660">
    <property type="term" value="F:flavin adenine dinucleotide binding"/>
    <property type="evidence" value="ECO:0007669"/>
    <property type="project" value="InterPro"/>
</dbReference>
<dbReference type="InterPro" id="IPR036188">
    <property type="entry name" value="FAD/NAD-bd_sf"/>
</dbReference>
<dbReference type="GO" id="GO:0005829">
    <property type="term" value="C:cytosol"/>
    <property type="evidence" value="ECO:0007669"/>
    <property type="project" value="TreeGrafter"/>
</dbReference>
<dbReference type="Proteomes" id="UP000014243">
    <property type="component" value="Unassembled WGS sequence"/>
</dbReference>
<dbReference type="Gene3D" id="1.10.10.1800">
    <property type="entry name" value="tRNA uridine 5-carboxymethylaminomethyl modification enzyme MnmG/GidA"/>
    <property type="match status" value="1"/>
</dbReference>
<gene>
    <name evidence="10" type="ORF">Lpp126_02707</name>
</gene>
<dbReference type="Pfam" id="PF01134">
    <property type="entry name" value="GIDA"/>
    <property type="match status" value="1"/>
</dbReference>